<evidence type="ECO:0000313" key="2">
    <source>
        <dbReference type="Proteomes" id="UP001221757"/>
    </source>
</evidence>
<dbReference type="AlphaFoldDB" id="A0AAD7DI91"/>
<reference evidence="1" key="1">
    <citation type="submission" date="2023-03" db="EMBL/GenBank/DDBJ databases">
        <title>Massive genome expansion in bonnet fungi (Mycena s.s.) driven by repeated elements and novel gene families across ecological guilds.</title>
        <authorList>
            <consortium name="Lawrence Berkeley National Laboratory"/>
            <person name="Harder C.B."/>
            <person name="Miyauchi S."/>
            <person name="Viragh M."/>
            <person name="Kuo A."/>
            <person name="Thoen E."/>
            <person name="Andreopoulos B."/>
            <person name="Lu D."/>
            <person name="Skrede I."/>
            <person name="Drula E."/>
            <person name="Henrissat B."/>
            <person name="Morin E."/>
            <person name="Kohler A."/>
            <person name="Barry K."/>
            <person name="LaButti K."/>
            <person name="Morin E."/>
            <person name="Salamov A."/>
            <person name="Lipzen A."/>
            <person name="Mereny Z."/>
            <person name="Hegedus B."/>
            <person name="Baldrian P."/>
            <person name="Stursova M."/>
            <person name="Weitz H."/>
            <person name="Taylor A."/>
            <person name="Grigoriev I.V."/>
            <person name="Nagy L.G."/>
            <person name="Martin F."/>
            <person name="Kauserud H."/>
        </authorList>
    </citation>
    <scope>NUCLEOTIDE SEQUENCE</scope>
    <source>
        <strain evidence="1">CBHHK067</strain>
    </source>
</reference>
<sequence length="253" mass="28388">MSAPQLPVELVERIISTAWHMPLSSDERISFMRSSMLVNSTWADTLDLVSSRDVYIPSSAFCDYFIQQLRAQAPAAATTSPSSFLSSFLRGANQPPKRTMRRRPANLACKSMTIQIANVMTHPDKHTHPRLPMGAVLDELLETLDARSLAPNLRRLTIEYLDAGFTDVFHRTGLAALPPQVTHLELRYAFSADTPVWLVEALREKQTRQRHIGWISKSITHLSVIGAGKNTVSDLLRACPRVQRFHGEGLKFK</sequence>
<keyword evidence="2" id="KW-1185">Reference proteome</keyword>
<dbReference type="EMBL" id="JARKIE010000055">
    <property type="protein sequence ID" value="KAJ7691977.1"/>
    <property type="molecule type" value="Genomic_DNA"/>
</dbReference>
<protein>
    <recommendedName>
        <fullName evidence="3">F-box domain-containing protein</fullName>
    </recommendedName>
</protein>
<organism evidence="1 2">
    <name type="scientific">Mycena rosella</name>
    <name type="common">Pink bonnet</name>
    <name type="synonym">Agaricus rosellus</name>
    <dbReference type="NCBI Taxonomy" id="1033263"/>
    <lineage>
        <taxon>Eukaryota</taxon>
        <taxon>Fungi</taxon>
        <taxon>Dikarya</taxon>
        <taxon>Basidiomycota</taxon>
        <taxon>Agaricomycotina</taxon>
        <taxon>Agaricomycetes</taxon>
        <taxon>Agaricomycetidae</taxon>
        <taxon>Agaricales</taxon>
        <taxon>Marasmiineae</taxon>
        <taxon>Mycenaceae</taxon>
        <taxon>Mycena</taxon>
    </lineage>
</organism>
<proteinExistence type="predicted"/>
<accession>A0AAD7DI91</accession>
<dbReference type="Proteomes" id="UP001221757">
    <property type="component" value="Unassembled WGS sequence"/>
</dbReference>
<evidence type="ECO:0000313" key="1">
    <source>
        <dbReference type="EMBL" id="KAJ7691977.1"/>
    </source>
</evidence>
<comment type="caution">
    <text evidence="1">The sequence shown here is derived from an EMBL/GenBank/DDBJ whole genome shotgun (WGS) entry which is preliminary data.</text>
</comment>
<name>A0AAD7DI91_MYCRO</name>
<gene>
    <name evidence="1" type="ORF">B0H17DRAFT_1062349</name>
</gene>
<evidence type="ECO:0008006" key="3">
    <source>
        <dbReference type="Google" id="ProtNLM"/>
    </source>
</evidence>